<dbReference type="RefSeq" id="XP_026227431.1">
    <property type="nucleotide sequence ID" value="XM_026371646.2"/>
</dbReference>
<dbReference type="Proteomes" id="UP000265040">
    <property type="component" value="Chromosome 14"/>
</dbReference>
<dbReference type="RefSeq" id="XP_026227435.1">
    <property type="nucleotide sequence ID" value="XM_026371650.2"/>
</dbReference>
<reference evidence="2" key="3">
    <citation type="submission" date="2025-09" db="UniProtKB">
        <authorList>
            <consortium name="Ensembl"/>
        </authorList>
    </citation>
    <scope>IDENTIFICATION</scope>
</reference>
<feature type="region of interest" description="Disordered" evidence="1">
    <location>
        <begin position="1"/>
        <end position="80"/>
    </location>
</feature>
<dbReference type="Gene3D" id="6.10.250.1800">
    <property type="match status" value="1"/>
</dbReference>
<sequence length="986" mass="109552">MSLQKQTAQDESPRMEGNAQEDEDKEEFSSSLLPPTSARGQRRRDGENKSQPQEMTEEEMMDLAMRLSEQEASVTASRLQQEEEAMMKAIQESMFGQTQLCPPSHSQSLLTDAETSLRICTRRKLLYSDGKMSSALNQGASEDDCPQETDLNQEAKRTGDENNNRNKKWTRKDRSPLPEMPDLSQSQKIYSLASPCSSESLSVPLDSPQSSDSTQIDDCQSRKSPVFPLTGCRAKVCVPRLSQDLLETCKTSGFVLCSQDTWTSTRKSQPKSQTFPKSPSSFTVCRKSPVFSDTDQGDGVETELIPECDKSPVFGRSAQNEGSPFSCKPQVCENSGFVFFSQDSLSSTLRSTSCRPKSPVFPRSPSFPNIIPPRQRSAICKSPAFKETDREQTEQSSSCSTSSVFCSTGQQQRIRPDVKNSPVASSDGELRGSNGEVKSPGQDKTDHSQDGRFNKITTSPESDAAQELNEKSKDCNSTETELTSDMTLMWSDEDENNITPVGSPSPVFPEERPVRQADGTAAASPQMTGSNCRQQLSQGAANGPLTTYRDPAGGPTVHYYWGIPFCPRGLDPDSYTQVIVAQFEVYEKSLKEARRHLLRKAKWGDPILPLPQTSHSPESPAGPSEPRLPPRRGLRLRGKRQQEAGDSSPAEAEEEGNKEEEEKTEKEEKEKNEGGEDEESDCEVCPETQLSDNDGTQDLTMAPDNGAQLQPGSPELPHVEMILRDDSPAADQKETEEEMEVDVTVDRKMQENTPVCRSVGGQNVRKEEMEDDTRGADVEEVKDQKLQRSASPELEPVASPPESNIDCPICQGSFPVTEIEIHAAYCDGEVAVVNERRPEVNSFQTSLKPRRKRTRRADVTDEDTHNPSNIDRNQEKCYICQKAVPLRDYSHHTERCIQQQASKTDTKGNLLSALEQTENMESEAGPSKLQPGDVIDLRDDDEDDSVSEFRISNSPIRSFTPISEAADCLIDFKKQQRAKKPSRRRR</sequence>
<dbReference type="CTD" id="51720"/>
<dbReference type="GeneTree" id="ENSGT00390000007635"/>
<reference evidence="2" key="2">
    <citation type="submission" date="2025-08" db="UniProtKB">
        <authorList>
            <consortium name="Ensembl"/>
        </authorList>
    </citation>
    <scope>IDENTIFICATION</scope>
</reference>
<feature type="compositionally biased region" description="Polar residues" evidence="1">
    <location>
        <begin position="70"/>
        <end position="79"/>
    </location>
</feature>
<dbReference type="GO" id="GO:0070531">
    <property type="term" value="C:BRCA1-A complex"/>
    <property type="evidence" value="ECO:0007669"/>
    <property type="project" value="InterPro"/>
</dbReference>
<evidence type="ECO:0000256" key="1">
    <source>
        <dbReference type="SAM" id="MobiDB-lite"/>
    </source>
</evidence>
<feature type="region of interest" description="Disordered" evidence="1">
    <location>
        <begin position="350"/>
        <end position="378"/>
    </location>
</feature>
<evidence type="ECO:0008006" key="4">
    <source>
        <dbReference type="Google" id="ProtNLM"/>
    </source>
</evidence>
<feature type="compositionally biased region" description="Polar residues" evidence="1">
    <location>
        <begin position="523"/>
        <end position="540"/>
    </location>
</feature>
<dbReference type="InterPro" id="IPR038868">
    <property type="entry name" value="RAP80"/>
</dbReference>
<feature type="compositionally biased region" description="Polar residues" evidence="1">
    <location>
        <begin position="1"/>
        <end position="10"/>
    </location>
</feature>
<dbReference type="STRING" id="64144.ENSATEP00000021343"/>
<feature type="compositionally biased region" description="Basic residues" evidence="1">
    <location>
        <begin position="629"/>
        <end position="639"/>
    </location>
</feature>
<feature type="compositionally biased region" description="Basic and acidic residues" evidence="1">
    <location>
        <begin position="764"/>
        <end position="786"/>
    </location>
</feature>
<dbReference type="GO" id="GO:0070530">
    <property type="term" value="F:K63-linked polyubiquitin modification-dependent protein binding"/>
    <property type="evidence" value="ECO:0007669"/>
    <property type="project" value="InterPro"/>
</dbReference>
<reference evidence="2" key="1">
    <citation type="submission" date="2021-04" db="EMBL/GenBank/DDBJ databases">
        <authorList>
            <consortium name="Wellcome Sanger Institute Data Sharing"/>
        </authorList>
    </citation>
    <scope>NUCLEOTIDE SEQUENCE [LARGE SCALE GENOMIC DNA]</scope>
</reference>
<feature type="compositionally biased region" description="Basic and acidic residues" evidence="1">
    <location>
        <begin position="856"/>
        <end position="865"/>
    </location>
</feature>
<dbReference type="RefSeq" id="XP_026227434.1">
    <property type="nucleotide sequence ID" value="XM_026371649.2"/>
</dbReference>
<dbReference type="PANTHER" id="PTHR15932">
    <property type="entry name" value="UBIQUITIN INTERACTION MOTIF-CONTAINING PROTEIN 1"/>
    <property type="match status" value="1"/>
</dbReference>
<feature type="region of interest" description="Disordered" evidence="1">
    <location>
        <begin position="605"/>
        <end position="801"/>
    </location>
</feature>
<dbReference type="RefSeq" id="XP_026227432.1">
    <property type="nucleotide sequence ID" value="XM_026371647.2"/>
</dbReference>
<dbReference type="GeneID" id="113169880"/>
<feature type="compositionally biased region" description="Acidic residues" evidence="1">
    <location>
        <begin position="734"/>
        <end position="743"/>
    </location>
</feature>
<feature type="region of interest" description="Disordered" evidence="1">
    <location>
        <begin position="410"/>
        <end position="479"/>
    </location>
</feature>
<dbReference type="GO" id="GO:0045739">
    <property type="term" value="P:positive regulation of DNA repair"/>
    <property type="evidence" value="ECO:0007669"/>
    <property type="project" value="TreeGrafter"/>
</dbReference>
<dbReference type="InParanoid" id="A0A3Q1IUK1"/>
<organism evidence="2 3">
    <name type="scientific">Anabas testudineus</name>
    <name type="common">Climbing perch</name>
    <name type="synonym">Anthias testudineus</name>
    <dbReference type="NCBI Taxonomy" id="64144"/>
    <lineage>
        <taxon>Eukaryota</taxon>
        <taxon>Metazoa</taxon>
        <taxon>Chordata</taxon>
        <taxon>Craniata</taxon>
        <taxon>Vertebrata</taxon>
        <taxon>Euteleostomi</taxon>
        <taxon>Actinopterygii</taxon>
        <taxon>Neopterygii</taxon>
        <taxon>Teleostei</taxon>
        <taxon>Neoteleostei</taxon>
        <taxon>Acanthomorphata</taxon>
        <taxon>Anabantaria</taxon>
        <taxon>Anabantiformes</taxon>
        <taxon>Anabantoidei</taxon>
        <taxon>Anabantidae</taxon>
        <taxon>Anabas</taxon>
    </lineage>
</organism>
<feature type="compositionally biased region" description="Basic and acidic residues" evidence="1">
    <location>
        <begin position="441"/>
        <end position="453"/>
    </location>
</feature>
<keyword evidence="3" id="KW-1185">Reference proteome</keyword>
<protein>
    <recommendedName>
        <fullName evidence="4">BRCA1-A complex subunit RAP80</fullName>
    </recommendedName>
</protein>
<dbReference type="Ensembl" id="ENSATET00000021702.3">
    <property type="protein sequence ID" value="ENSATEP00000021343.1"/>
    <property type="gene ID" value="ENSATEG00000014816.3"/>
</dbReference>
<feature type="compositionally biased region" description="Polar residues" evidence="1">
    <location>
        <begin position="207"/>
        <end position="218"/>
    </location>
</feature>
<feature type="region of interest" description="Disordered" evidence="1">
    <location>
        <begin position="840"/>
        <end position="868"/>
    </location>
</feature>
<evidence type="ECO:0000313" key="2">
    <source>
        <dbReference type="Ensembl" id="ENSATEP00000021343.1"/>
    </source>
</evidence>
<proteinExistence type="predicted"/>
<evidence type="ECO:0000313" key="3">
    <source>
        <dbReference type="Proteomes" id="UP000265040"/>
    </source>
</evidence>
<feature type="compositionally biased region" description="Acidic residues" evidence="1">
    <location>
        <begin position="675"/>
        <end position="684"/>
    </location>
</feature>
<feature type="compositionally biased region" description="Basic and acidic residues" evidence="1">
    <location>
        <begin position="660"/>
        <end position="674"/>
    </location>
</feature>
<feature type="region of interest" description="Disordered" evidence="1">
    <location>
        <begin position="517"/>
        <end position="549"/>
    </location>
</feature>
<dbReference type="PANTHER" id="PTHR15932:SF2">
    <property type="entry name" value="BRCA1-A COMPLEX SUBUNIT RAP80"/>
    <property type="match status" value="1"/>
</dbReference>
<dbReference type="GO" id="GO:0042393">
    <property type="term" value="F:histone binding"/>
    <property type="evidence" value="ECO:0007669"/>
    <property type="project" value="TreeGrafter"/>
</dbReference>
<dbReference type="GO" id="GO:0006302">
    <property type="term" value="P:double-strand break repair"/>
    <property type="evidence" value="ECO:0007669"/>
    <property type="project" value="InterPro"/>
</dbReference>
<feature type="compositionally biased region" description="Basic and acidic residues" evidence="1">
    <location>
        <begin position="153"/>
        <end position="164"/>
    </location>
</feature>
<dbReference type="CDD" id="cd20912">
    <property type="entry name" value="AIR_RAP80-like"/>
    <property type="match status" value="1"/>
</dbReference>
<dbReference type="OrthoDB" id="7536094at2759"/>
<accession>A0A3Q1IUK1</accession>
<name>A0A3Q1IUK1_ANATE</name>
<feature type="compositionally biased region" description="Polar residues" evidence="1">
    <location>
        <begin position="688"/>
        <end position="699"/>
    </location>
</feature>
<feature type="region of interest" description="Disordered" evidence="1">
    <location>
        <begin position="153"/>
        <end position="182"/>
    </location>
</feature>
<dbReference type="AlphaFoldDB" id="A0A3Q1IUK1"/>
<feature type="compositionally biased region" description="Basic and acidic residues" evidence="1">
    <location>
        <begin position="717"/>
        <end position="733"/>
    </location>
</feature>
<dbReference type="RefSeq" id="XP_026227433.1">
    <property type="nucleotide sequence ID" value="XM_026371648.2"/>
</dbReference>
<feature type="region of interest" description="Disordered" evidence="1">
    <location>
        <begin position="200"/>
        <end position="221"/>
    </location>
</feature>